<dbReference type="SMART" id="SM00901">
    <property type="entry name" value="FRG"/>
    <property type="match status" value="1"/>
</dbReference>
<evidence type="ECO:0000313" key="3">
    <source>
        <dbReference type="Proteomes" id="UP000461162"/>
    </source>
</evidence>
<dbReference type="RefSeq" id="WP_155931701.1">
    <property type="nucleotide sequence ID" value="NZ_WODC01000001.1"/>
</dbReference>
<keyword evidence="3" id="KW-1185">Reference proteome</keyword>
<dbReference type="AlphaFoldDB" id="A0A7K1KJK3"/>
<sequence length="252" mass="29004">MTKEKRVESWRDFLDLFSMVGGESSKRKSLLFRGQADSQWKLQTTLERRGCYNVPIVKYYNMLARIIPNLETFTGKSWQFDITGYEEESFVTRGLSNPDYLVYLRHYGFPSPLLDWTRSPFIAAFFCCSNNDEADGVVFEYTLDSNSKIVTLPGLNVNSVGPYIAGEKRHFVQQAEYLWAFNKNDDGLFFAEIDNALSGFNGSSLKKIIIPSSLKKDFLIELDFMNINAFSLYGTQESLLDDAFRKEKKVLR</sequence>
<reference evidence="2 3" key="1">
    <citation type="submission" date="2019-11" db="EMBL/GenBank/DDBJ databases">
        <title>Pseudodesulfovibrio alkaliphilus, sp. nov., an alkaliphilic sulfate-reducing bacteria from mud volcano of Taman peninsula, Russia.</title>
        <authorList>
            <person name="Frolova A."/>
            <person name="Merkel A.Y."/>
            <person name="Slobodkin A.I."/>
        </authorList>
    </citation>
    <scope>NUCLEOTIDE SEQUENCE [LARGE SCALE GENOMIC DNA]</scope>
    <source>
        <strain evidence="2 3">F-1</strain>
    </source>
</reference>
<dbReference type="EMBL" id="WODC01000001">
    <property type="protein sequence ID" value="MUM76246.1"/>
    <property type="molecule type" value="Genomic_DNA"/>
</dbReference>
<comment type="caution">
    <text evidence="2">The sequence shown here is derived from an EMBL/GenBank/DDBJ whole genome shotgun (WGS) entry which is preliminary data.</text>
</comment>
<gene>
    <name evidence="2" type="ORF">GKC30_01210</name>
</gene>
<evidence type="ECO:0000259" key="1">
    <source>
        <dbReference type="SMART" id="SM00901"/>
    </source>
</evidence>
<dbReference type="InterPro" id="IPR014966">
    <property type="entry name" value="FRG-dom"/>
</dbReference>
<evidence type="ECO:0000313" key="2">
    <source>
        <dbReference type="EMBL" id="MUM76246.1"/>
    </source>
</evidence>
<dbReference type="Proteomes" id="UP000461162">
    <property type="component" value="Unassembled WGS sequence"/>
</dbReference>
<feature type="domain" description="FRG" evidence="1">
    <location>
        <begin position="26"/>
        <end position="139"/>
    </location>
</feature>
<organism evidence="2 3">
    <name type="scientific">Pseudodesulfovibrio alkaliphilus</name>
    <dbReference type="NCBI Taxonomy" id="2661613"/>
    <lineage>
        <taxon>Bacteria</taxon>
        <taxon>Pseudomonadati</taxon>
        <taxon>Thermodesulfobacteriota</taxon>
        <taxon>Desulfovibrionia</taxon>
        <taxon>Desulfovibrionales</taxon>
        <taxon>Desulfovibrionaceae</taxon>
    </lineage>
</organism>
<proteinExistence type="predicted"/>
<dbReference type="Pfam" id="PF08867">
    <property type="entry name" value="FRG"/>
    <property type="match status" value="1"/>
</dbReference>
<protein>
    <submittedName>
        <fullName evidence="2">FRG domain-containing protein</fullName>
    </submittedName>
</protein>
<accession>A0A7K1KJK3</accession>
<name>A0A7K1KJK3_9BACT</name>